<evidence type="ECO:0000256" key="2">
    <source>
        <dbReference type="ARBA" id="ARBA00022692"/>
    </source>
</evidence>
<feature type="region of interest" description="Disordered" evidence="6">
    <location>
        <begin position="117"/>
        <end position="148"/>
    </location>
</feature>
<keyword evidence="4 5" id="KW-0472">Membrane</keyword>
<feature type="compositionally biased region" description="Pro residues" evidence="6">
    <location>
        <begin position="136"/>
        <end position="148"/>
    </location>
</feature>
<reference evidence="7" key="3">
    <citation type="submission" date="2025-09" db="UniProtKB">
        <authorList>
            <consortium name="Ensembl"/>
        </authorList>
    </citation>
    <scope>IDENTIFICATION</scope>
</reference>
<feature type="transmembrane region" description="Helical" evidence="5">
    <location>
        <begin position="12"/>
        <end position="31"/>
    </location>
</feature>
<dbReference type="PANTHER" id="PTHR23291:SF94">
    <property type="entry name" value="PROTEIN LIFEGUARD 1 ISOFORM X2"/>
    <property type="match status" value="1"/>
</dbReference>
<dbReference type="Proteomes" id="UP000007635">
    <property type="component" value="Chromosome XVII"/>
</dbReference>
<dbReference type="GeneTree" id="ENSGT01120000277246"/>
<comment type="similarity">
    <text evidence="5">Belongs to the BI1 family.</text>
</comment>
<dbReference type="GO" id="GO:0016020">
    <property type="term" value="C:membrane"/>
    <property type="evidence" value="ECO:0007669"/>
    <property type="project" value="UniProtKB-SubCell"/>
</dbReference>
<dbReference type="AlphaFoldDB" id="A0AAQ4RD35"/>
<evidence type="ECO:0000256" key="4">
    <source>
        <dbReference type="ARBA" id="ARBA00023136"/>
    </source>
</evidence>
<protein>
    <submittedName>
        <fullName evidence="7">Uncharacterized protein</fullName>
    </submittedName>
</protein>
<dbReference type="GO" id="GO:2001234">
    <property type="term" value="P:negative regulation of apoptotic signaling pathway"/>
    <property type="evidence" value="ECO:0007669"/>
    <property type="project" value="TreeGrafter"/>
</dbReference>
<keyword evidence="8" id="KW-1185">Reference proteome</keyword>
<sequence>MLTDRNTAQIKMIQTTAFICSTIGNVVLAVLKLHQVYLYIPGEGNIPPGVKQMNVGINLPVLLLLSRPRSALRGAQPVTQSSERTQHEAKLRQQTDMNGLIEPRLPAPLLFSSRMSNSPEPLVSKGTQDAPHYVSSPPPAPPAPPAPSPPGDTVFCVLTLQMLFSFGVLCASFSGGKEGRTNKWLYVSSLLTFSGFAVALSICKSFSQRHPWNIVGWVVVTVSLSHMVGTIASFLDLNHVFVTVGVLMVIAFAIVAFSAKTHHHDVWDGLLMTLTVDVVAFAFLHLLLPRHL</sequence>
<keyword evidence="2 5" id="KW-0812">Transmembrane</keyword>
<dbReference type="GO" id="GO:0005794">
    <property type="term" value="C:Golgi apparatus"/>
    <property type="evidence" value="ECO:0007669"/>
    <property type="project" value="TreeGrafter"/>
</dbReference>
<organism evidence="7 8">
    <name type="scientific">Gasterosteus aculeatus aculeatus</name>
    <name type="common">three-spined stickleback</name>
    <dbReference type="NCBI Taxonomy" id="481459"/>
    <lineage>
        <taxon>Eukaryota</taxon>
        <taxon>Metazoa</taxon>
        <taxon>Chordata</taxon>
        <taxon>Craniata</taxon>
        <taxon>Vertebrata</taxon>
        <taxon>Euteleostomi</taxon>
        <taxon>Actinopterygii</taxon>
        <taxon>Neopterygii</taxon>
        <taxon>Teleostei</taxon>
        <taxon>Neoteleostei</taxon>
        <taxon>Acanthomorphata</taxon>
        <taxon>Eupercaria</taxon>
        <taxon>Perciformes</taxon>
        <taxon>Cottioidei</taxon>
        <taxon>Gasterosteales</taxon>
        <taxon>Gasterosteidae</taxon>
        <taxon>Gasterosteus</taxon>
    </lineage>
</organism>
<proteinExistence type="inferred from homology"/>
<feature type="transmembrane region" description="Helical" evidence="5">
    <location>
        <begin position="215"/>
        <end position="234"/>
    </location>
</feature>
<dbReference type="Ensembl" id="ENSGACT00000056449.1">
    <property type="protein sequence ID" value="ENSGACP00000061646.1"/>
    <property type="gene ID" value="ENSGACG00000029405.1"/>
</dbReference>
<dbReference type="InterPro" id="IPR006214">
    <property type="entry name" value="Bax_inhibitor_1-related"/>
</dbReference>
<evidence type="ECO:0000256" key="6">
    <source>
        <dbReference type="SAM" id="MobiDB-lite"/>
    </source>
</evidence>
<evidence type="ECO:0000313" key="8">
    <source>
        <dbReference type="Proteomes" id="UP000007635"/>
    </source>
</evidence>
<evidence type="ECO:0000256" key="5">
    <source>
        <dbReference type="RuleBase" id="RU004379"/>
    </source>
</evidence>
<accession>A0AAQ4RD35</accession>
<dbReference type="PANTHER" id="PTHR23291">
    <property type="entry name" value="BAX INHIBITOR-RELATED"/>
    <property type="match status" value="1"/>
</dbReference>
<comment type="subcellular location">
    <subcellularLocation>
        <location evidence="1">Membrane</location>
        <topology evidence="1">Multi-pass membrane protein</topology>
    </subcellularLocation>
</comment>
<keyword evidence="3 5" id="KW-1133">Transmembrane helix</keyword>
<evidence type="ECO:0000256" key="3">
    <source>
        <dbReference type="ARBA" id="ARBA00022989"/>
    </source>
</evidence>
<name>A0AAQ4RD35_GASAC</name>
<feature type="transmembrane region" description="Helical" evidence="5">
    <location>
        <begin position="186"/>
        <end position="203"/>
    </location>
</feature>
<feature type="transmembrane region" description="Helical" evidence="5">
    <location>
        <begin position="154"/>
        <end position="174"/>
    </location>
</feature>
<reference evidence="7" key="2">
    <citation type="submission" date="2025-08" db="UniProtKB">
        <authorList>
            <consortium name="Ensembl"/>
        </authorList>
    </citation>
    <scope>IDENTIFICATION</scope>
</reference>
<evidence type="ECO:0000256" key="1">
    <source>
        <dbReference type="ARBA" id="ARBA00004141"/>
    </source>
</evidence>
<dbReference type="GO" id="GO:0005783">
    <property type="term" value="C:endoplasmic reticulum"/>
    <property type="evidence" value="ECO:0007669"/>
    <property type="project" value="TreeGrafter"/>
</dbReference>
<evidence type="ECO:0000313" key="7">
    <source>
        <dbReference type="Ensembl" id="ENSGACP00000061646.1"/>
    </source>
</evidence>
<feature type="transmembrane region" description="Helical" evidence="5">
    <location>
        <begin position="240"/>
        <end position="257"/>
    </location>
</feature>
<feature type="transmembrane region" description="Helical" evidence="5">
    <location>
        <begin position="269"/>
        <end position="288"/>
    </location>
</feature>
<reference evidence="7 8" key="1">
    <citation type="journal article" date="2021" name="G3 (Bethesda)">
        <title>Improved contiguity of the threespine stickleback genome using long-read sequencing.</title>
        <authorList>
            <person name="Nath S."/>
            <person name="Shaw D.E."/>
            <person name="White M.A."/>
        </authorList>
    </citation>
    <scope>NUCLEOTIDE SEQUENCE [LARGE SCALE GENOMIC DNA]</scope>
    <source>
        <strain evidence="7 8">Lake Benthic</strain>
    </source>
</reference>